<evidence type="ECO:0000313" key="11">
    <source>
        <dbReference type="EMBL" id="KAF9492396.1"/>
    </source>
</evidence>
<evidence type="ECO:0000256" key="8">
    <source>
        <dbReference type="ARBA" id="ARBA00023316"/>
    </source>
</evidence>
<comment type="similarity">
    <text evidence="2 9">Belongs to the glycosyl hydrolase 28 family.</text>
</comment>
<dbReference type="AlphaFoldDB" id="A0A9P6D4K7"/>
<dbReference type="GO" id="GO:0005576">
    <property type="term" value="C:extracellular region"/>
    <property type="evidence" value="ECO:0007669"/>
    <property type="project" value="UniProtKB-SubCell"/>
</dbReference>
<dbReference type="EMBL" id="MU154602">
    <property type="protein sequence ID" value="KAF9492396.1"/>
    <property type="molecule type" value="Genomic_DNA"/>
</dbReference>
<dbReference type="GO" id="GO:0071555">
    <property type="term" value="P:cell wall organization"/>
    <property type="evidence" value="ECO:0007669"/>
    <property type="project" value="UniProtKB-KW"/>
</dbReference>
<evidence type="ECO:0000256" key="2">
    <source>
        <dbReference type="ARBA" id="ARBA00008834"/>
    </source>
</evidence>
<sequence length="413" mass="44489">MDLFLGFFLVAALGLLGIRVVHAGTVSTNGSLCTIRASLDGSDDAPAILAAFNLCRRDSVISFVDDLYHIESVMNTTNLSNVQVNLHGTLLWGTNITYWRANGLALDYLNMTTAWAFGGDKIVFNGYDRGTFDGNGQLWYDFTNGTSNLPGRPISLMITDTTRSVFSGIRFVQSQFWTMAIKNSDEVLLEDIYVNSTSSSRAPARNTDGVDTFFSNQITFRNWTVTGGDDNISLKANSTNILIQDCVFHGGLGVAIGSIGQYPGVFETVENVTAERVSCFGTRYSGYIKTWTGIQQNFPPNGGGGGLGYAKNITFRDFTLANVTDEVARITQCTSFSGATGGCDTSLFQVSDITWGPMTGNILSDTLAQLQCSGASPCPGVRFVGMDNIATSGNSRRVACSHVVDPRGFNCTV</sequence>
<evidence type="ECO:0000256" key="9">
    <source>
        <dbReference type="RuleBase" id="RU361169"/>
    </source>
</evidence>
<reference evidence="11" key="1">
    <citation type="submission" date="2020-11" db="EMBL/GenBank/DDBJ databases">
        <authorList>
            <consortium name="DOE Joint Genome Institute"/>
            <person name="Ahrendt S."/>
            <person name="Riley R."/>
            <person name="Andreopoulos W."/>
            <person name="Labutti K."/>
            <person name="Pangilinan J."/>
            <person name="Ruiz-Duenas F.J."/>
            <person name="Barrasa J.M."/>
            <person name="Sanchez-Garcia M."/>
            <person name="Camarero S."/>
            <person name="Miyauchi S."/>
            <person name="Serrano A."/>
            <person name="Linde D."/>
            <person name="Babiker R."/>
            <person name="Drula E."/>
            <person name="Ayuso-Fernandez I."/>
            <person name="Pacheco R."/>
            <person name="Padilla G."/>
            <person name="Ferreira P."/>
            <person name="Barriuso J."/>
            <person name="Kellner H."/>
            <person name="Castanera R."/>
            <person name="Alfaro M."/>
            <person name="Ramirez L."/>
            <person name="Pisabarro A.G."/>
            <person name="Kuo A."/>
            <person name="Tritt A."/>
            <person name="Lipzen A."/>
            <person name="He G."/>
            <person name="Yan M."/>
            <person name="Ng V."/>
            <person name="Cullen D."/>
            <person name="Martin F."/>
            <person name="Rosso M.-N."/>
            <person name="Henrissat B."/>
            <person name="Hibbett D."/>
            <person name="Martinez A.T."/>
            <person name="Grigoriev I.V."/>
        </authorList>
    </citation>
    <scope>NUCLEOTIDE SEQUENCE</scope>
    <source>
        <strain evidence="11">ATCC 90797</strain>
    </source>
</reference>
<dbReference type="PANTHER" id="PTHR31736:SF8">
    <property type="entry name" value="PUTATIVE (AFU_ORTHOLOGUE AFUA_7G06410)-RELATED"/>
    <property type="match status" value="1"/>
</dbReference>
<keyword evidence="6" id="KW-0325">Glycoprotein</keyword>
<dbReference type="GO" id="GO:0005975">
    <property type="term" value="P:carbohydrate metabolic process"/>
    <property type="evidence" value="ECO:0007669"/>
    <property type="project" value="InterPro"/>
</dbReference>
<keyword evidence="5 9" id="KW-0378">Hydrolase</keyword>
<dbReference type="OrthoDB" id="187139at2759"/>
<dbReference type="GO" id="GO:0016829">
    <property type="term" value="F:lyase activity"/>
    <property type="evidence" value="ECO:0007669"/>
    <property type="project" value="UniProtKB-KW"/>
</dbReference>
<feature type="signal peptide" evidence="10">
    <location>
        <begin position="1"/>
        <end position="23"/>
    </location>
</feature>
<evidence type="ECO:0000313" key="12">
    <source>
        <dbReference type="Proteomes" id="UP000807025"/>
    </source>
</evidence>
<dbReference type="GO" id="GO:0004650">
    <property type="term" value="F:polygalacturonase activity"/>
    <property type="evidence" value="ECO:0007669"/>
    <property type="project" value="InterPro"/>
</dbReference>
<protein>
    <submittedName>
        <fullName evidence="11">Pectin lyase-like protein</fullName>
    </submittedName>
</protein>
<keyword evidence="3" id="KW-0964">Secreted</keyword>
<comment type="caution">
    <text evidence="11">The sequence shown here is derived from an EMBL/GenBank/DDBJ whole genome shotgun (WGS) entry which is preliminary data.</text>
</comment>
<feature type="chain" id="PRO_5040516123" evidence="10">
    <location>
        <begin position="24"/>
        <end position="413"/>
    </location>
</feature>
<organism evidence="11 12">
    <name type="scientific">Pleurotus eryngii</name>
    <name type="common">Boletus of the steppes</name>
    <dbReference type="NCBI Taxonomy" id="5323"/>
    <lineage>
        <taxon>Eukaryota</taxon>
        <taxon>Fungi</taxon>
        <taxon>Dikarya</taxon>
        <taxon>Basidiomycota</taxon>
        <taxon>Agaricomycotina</taxon>
        <taxon>Agaricomycetes</taxon>
        <taxon>Agaricomycetidae</taxon>
        <taxon>Agaricales</taxon>
        <taxon>Pleurotineae</taxon>
        <taxon>Pleurotaceae</taxon>
        <taxon>Pleurotus</taxon>
    </lineage>
</organism>
<name>A0A9P6D4K7_PLEER</name>
<dbReference type="InterPro" id="IPR000743">
    <property type="entry name" value="Glyco_hydro_28"/>
</dbReference>
<evidence type="ECO:0000256" key="4">
    <source>
        <dbReference type="ARBA" id="ARBA00022729"/>
    </source>
</evidence>
<dbReference type="Proteomes" id="UP000807025">
    <property type="component" value="Unassembled WGS sequence"/>
</dbReference>
<dbReference type="Gene3D" id="2.160.20.10">
    <property type="entry name" value="Single-stranded right-handed beta-helix, Pectin lyase-like"/>
    <property type="match status" value="1"/>
</dbReference>
<dbReference type="SUPFAM" id="SSF51126">
    <property type="entry name" value="Pectin lyase-like"/>
    <property type="match status" value="1"/>
</dbReference>
<evidence type="ECO:0000256" key="1">
    <source>
        <dbReference type="ARBA" id="ARBA00004613"/>
    </source>
</evidence>
<gene>
    <name evidence="11" type="ORF">BDN71DRAFT_1574975</name>
</gene>
<keyword evidence="7 9" id="KW-0326">Glycosidase</keyword>
<keyword evidence="8" id="KW-0961">Cell wall biogenesis/degradation</keyword>
<comment type="subcellular location">
    <subcellularLocation>
        <location evidence="1">Secreted</location>
    </subcellularLocation>
</comment>
<dbReference type="InterPro" id="IPR011050">
    <property type="entry name" value="Pectin_lyase_fold/virulence"/>
</dbReference>
<evidence type="ECO:0000256" key="6">
    <source>
        <dbReference type="ARBA" id="ARBA00023180"/>
    </source>
</evidence>
<keyword evidence="12" id="KW-1185">Reference proteome</keyword>
<evidence type="ECO:0000256" key="7">
    <source>
        <dbReference type="ARBA" id="ARBA00023295"/>
    </source>
</evidence>
<keyword evidence="11" id="KW-0456">Lyase</keyword>
<proteinExistence type="inferred from homology"/>
<dbReference type="Pfam" id="PF00295">
    <property type="entry name" value="Glyco_hydro_28"/>
    <property type="match status" value="1"/>
</dbReference>
<accession>A0A9P6D4K7</accession>
<keyword evidence="4 10" id="KW-0732">Signal</keyword>
<evidence type="ECO:0000256" key="5">
    <source>
        <dbReference type="ARBA" id="ARBA00022801"/>
    </source>
</evidence>
<evidence type="ECO:0000256" key="3">
    <source>
        <dbReference type="ARBA" id="ARBA00022525"/>
    </source>
</evidence>
<dbReference type="PANTHER" id="PTHR31736">
    <property type="match status" value="1"/>
</dbReference>
<dbReference type="InterPro" id="IPR012334">
    <property type="entry name" value="Pectin_lyas_fold"/>
</dbReference>
<evidence type="ECO:0000256" key="10">
    <source>
        <dbReference type="SAM" id="SignalP"/>
    </source>
</evidence>